<evidence type="ECO:0000256" key="1">
    <source>
        <dbReference type="ARBA" id="ARBA00005947"/>
    </source>
</evidence>
<accession>A0A193LKV9</accession>
<dbReference type="AlphaFoldDB" id="A0A193LKV9"/>
<gene>
    <name evidence="3" type="ORF">BA177_06300</name>
</gene>
<dbReference type="KEGG" id="woc:BA177_06300"/>
<organism evidence="3 4">
    <name type="scientific">Woeseia oceani</name>
    <dbReference type="NCBI Taxonomy" id="1548547"/>
    <lineage>
        <taxon>Bacteria</taxon>
        <taxon>Pseudomonadati</taxon>
        <taxon>Pseudomonadota</taxon>
        <taxon>Gammaproteobacteria</taxon>
        <taxon>Woeseiales</taxon>
        <taxon>Woeseiaceae</taxon>
        <taxon>Woeseia</taxon>
    </lineage>
</organism>
<dbReference type="STRING" id="1548547.BA177_06300"/>
<evidence type="ECO:0000313" key="3">
    <source>
        <dbReference type="EMBL" id="ANO53048.1"/>
    </source>
</evidence>
<dbReference type="SUPFAM" id="SSF52768">
    <property type="entry name" value="Arginase/deacetylase"/>
    <property type="match status" value="1"/>
</dbReference>
<comment type="similarity">
    <text evidence="1">Belongs to the histone deacetylase family.</text>
</comment>
<reference evidence="3 4" key="1">
    <citation type="submission" date="2016-06" db="EMBL/GenBank/DDBJ databases">
        <title>Complete genome sequence of a deep-branching marine Gamma Proteobacterium Woeseia oceani type strain XK5.</title>
        <authorList>
            <person name="Mu D."/>
            <person name="Du Z."/>
        </authorList>
    </citation>
    <scope>NUCLEOTIDE SEQUENCE [LARGE SCALE GENOMIC DNA]</scope>
    <source>
        <strain evidence="3 4">XK5</strain>
    </source>
</reference>
<name>A0A193LKV9_9GAMM</name>
<dbReference type="GO" id="GO:0004407">
    <property type="term" value="F:histone deacetylase activity"/>
    <property type="evidence" value="ECO:0007669"/>
    <property type="project" value="TreeGrafter"/>
</dbReference>
<dbReference type="PANTHER" id="PTHR10625:SF10">
    <property type="entry name" value="HISTONE DEACETYLASE HDAC1"/>
    <property type="match status" value="1"/>
</dbReference>
<protein>
    <submittedName>
        <fullName evidence="3">Histone deacetylase</fullName>
    </submittedName>
</protein>
<evidence type="ECO:0000313" key="4">
    <source>
        <dbReference type="Proteomes" id="UP000092695"/>
    </source>
</evidence>
<sequence>MAKPVYVYKGQLLAAYGFGSDHPFGTDRHDVFHRALTAATLGNRLHFADPATANPEQLALFHSDEYIRHVERMSEQGSGFLDHGDTPVVPGIYEAALTVVGTTLAATDAIMAGDTSRAFVPIAGLHHASRLGAAGFCVFNDCGIAIEYLRKEYGIRRIAYVDIDAHHGDGVYYGFEDDPELVFADTHEDGRFLYPGTGAACETGKGEATGRKLNIPLPMNAGDEEFFEAWERIVALLHEMQPEFIILQAGADGLDGDPITHLRFTQAVHRRATADLCRIADRYASGRLLATGGGGYNRSNLGRAWTAVVKAMVETE</sequence>
<dbReference type="InterPro" id="IPR023696">
    <property type="entry name" value="Ureohydrolase_dom_sf"/>
</dbReference>
<dbReference type="Gene3D" id="3.40.800.20">
    <property type="entry name" value="Histone deacetylase domain"/>
    <property type="match status" value="1"/>
</dbReference>
<dbReference type="InterPro" id="IPR023801">
    <property type="entry name" value="His_deacetylse_dom"/>
</dbReference>
<dbReference type="GO" id="GO:0040029">
    <property type="term" value="P:epigenetic regulation of gene expression"/>
    <property type="evidence" value="ECO:0007669"/>
    <property type="project" value="TreeGrafter"/>
</dbReference>
<dbReference type="OrthoDB" id="9808367at2"/>
<dbReference type="InterPro" id="IPR000286">
    <property type="entry name" value="HDACs"/>
</dbReference>
<dbReference type="PANTHER" id="PTHR10625">
    <property type="entry name" value="HISTONE DEACETYLASE HDAC1-RELATED"/>
    <property type="match status" value="1"/>
</dbReference>
<dbReference type="Pfam" id="PF00850">
    <property type="entry name" value="Hist_deacetyl"/>
    <property type="match status" value="1"/>
</dbReference>
<feature type="domain" description="Histone deacetylase" evidence="2">
    <location>
        <begin position="22"/>
        <end position="312"/>
    </location>
</feature>
<dbReference type="PRINTS" id="PR01270">
    <property type="entry name" value="HDASUPER"/>
</dbReference>
<keyword evidence="4" id="KW-1185">Reference proteome</keyword>
<proteinExistence type="inferred from homology"/>
<dbReference type="InterPro" id="IPR037138">
    <property type="entry name" value="His_deacetylse_dom_sf"/>
</dbReference>
<dbReference type="EMBL" id="CP016268">
    <property type="protein sequence ID" value="ANO53048.1"/>
    <property type="molecule type" value="Genomic_DNA"/>
</dbReference>
<dbReference type="Proteomes" id="UP000092695">
    <property type="component" value="Chromosome"/>
</dbReference>
<evidence type="ECO:0000259" key="2">
    <source>
        <dbReference type="Pfam" id="PF00850"/>
    </source>
</evidence>